<dbReference type="RefSeq" id="WP_281908244.1">
    <property type="nucleotide sequence ID" value="NZ_AP026966.1"/>
</dbReference>
<evidence type="ECO:0000313" key="2">
    <source>
        <dbReference type="Proteomes" id="UP001163336"/>
    </source>
</evidence>
<keyword evidence="2" id="KW-1185">Reference proteome</keyword>
<gene>
    <name evidence="1" type="ORF">MasN3_30100</name>
</gene>
<dbReference type="Proteomes" id="UP001163336">
    <property type="component" value="Chromosome"/>
</dbReference>
<protein>
    <recommendedName>
        <fullName evidence="3">STAS/SEC14 domain-containing protein</fullName>
    </recommendedName>
</protein>
<organism evidence="1 2">
    <name type="scientific">Massilia varians</name>
    <dbReference type="NCBI Taxonomy" id="457921"/>
    <lineage>
        <taxon>Bacteria</taxon>
        <taxon>Pseudomonadati</taxon>
        <taxon>Pseudomonadota</taxon>
        <taxon>Betaproteobacteria</taxon>
        <taxon>Burkholderiales</taxon>
        <taxon>Oxalobacteraceae</taxon>
        <taxon>Telluria group</taxon>
        <taxon>Massilia</taxon>
    </lineage>
</organism>
<evidence type="ECO:0000313" key="1">
    <source>
        <dbReference type="EMBL" id="BDT59516.1"/>
    </source>
</evidence>
<accession>A0ABN6TH40</accession>
<dbReference type="EMBL" id="AP026966">
    <property type="protein sequence ID" value="BDT59516.1"/>
    <property type="molecule type" value="Genomic_DNA"/>
</dbReference>
<evidence type="ECO:0008006" key="3">
    <source>
        <dbReference type="Google" id="ProtNLM"/>
    </source>
</evidence>
<proteinExistence type="predicted"/>
<reference evidence="1" key="1">
    <citation type="submission" date="2022-11" db="EMBL/GenBank/DDBJ databases">
        <title>Isolation and characterization of PLA-degrading bacterium Massilia sp. from Antarctic soil.</title>
        <authorList>
            <person name="Sato K."/>
            <person name="Gomez-Fuentes C."/>
            <person name="Ahmad S.A."/>
            <person name="Zulkharnain A."/>
        </authorList>
    </citation>
    <scope>NUCLEOTIDE SEQUENCE</scope>
    <source>
        <strain evidence="1">N-3</strain>
    </source>
</reference>
<sequence>METQQLWVEPVGGIIVARIRGACTEALLEECQRRVISLVQDTRQVKVLYDSLEMDVPSVDIALVQQNLESRAWERYGPLPLRRAILVANTRIAYLARIAFGELGEGSYRVFYNDLAAALRWLDEPPQTPPEG</sequence>
<name>A0ABN6TH40_9BURK</name>